<evidence type="ECO:0000259" key="22">
    <source>
        <dbReference type="Pfam" id="PF18496"/>
    </source>
</evidence>
<dbReference type="SUPFAM" id="SSF89260">
    <property type="entry name" value="Collagen-binding domain"/>
    <property type="match status" value="1"/>
</dbReference>
<keyword evidence="13" id="KW-0843">Virulence</keyword>
<feature type="signal peptide" evidence="19">
    <location>
        <begin position="1"/>
        <end position="28"/>
    </location>
</feature>
<evidence type="ECO:0000256" key="2">
    <source>
        <dbReference type="ARBA" id="ARBA00001913"/>
    </source>
</evidence>
<keyword evidence="12" id="KW-0106">Calcium</keyword>
<keyword evidence="9 19" id="KW-0732">Signal</keyword>
<evidence type="ECO:0000256" key="15">
    <source>
        <dbReference type="ARBA" id="ARBA00023145"/>
    </source>
</evidence>
<keyword evidence="14" id="KW-0482">Metalloprotease</keyword>
<dbReference type="EC" id="3.4.24.3" evidence="5"/>
<dbReference type="Pfam" id="PF04151">
    <property type="entry name" value="PPC"/>
    <property type="match status" value="1"/>
</dbReference>
<dbReference type="Pfam" id="PF08453">
    <property type="entry name" value="Peptidase_M9_N"/>
    <property type="match status" value="1"/>
</dbReference>
<dbReference type="PANTHER" id="PTHR13062:SF9">
    <property type="entry name" value="MICROBIAL COLLAGENASE"/>
    <property type="match status" value="1"/>
</dbReference>
<comment type="cofactor">
    <cofactor evidence="3">
        <name>Zn(2+)</name>
        <dbReference type="ChEBI" id="CHEBI:29105"/>
    </cofactor>
</comment>
<evidence type="ECO:0000256" key="3">
    <source>
        <dbReference type="ARBA" id="ARBA00001947"/>
    </source>
</evidence>
<dbReference type="PANTHER" id="PTHR13062">
    <property type="entry name" value="COLLAGENASE"/>
    <property type="match status" value="1"/>
</dbReference>
<protein>
    <recommendedName>
        <fullName evidence="5">microbial collagenase</fullName>
        <ecNumber evidence="5">3.4.24.3</ecNumber>
    </recommendedName>
    <alternativeName>
        <fullName evidence="17">Microbial collagenase</fullName>
    </alternativeName>
</protein>
<evidence type="ECO:0000256" key="10">
    <source>
        <dbReference type="ARBA" id="ARBA00022801"/>
    </source>
</evidence>
<dbReference type="GeneID" id="67474018"/>
<evidence type="ECO:0000259" key="21">
    <source>
        <dbReference type="Pfam" id="PF08453"/>
    </source>
</evidence>
<dbReference type="GO" id="GO:0004222">
    <property type="term" value="F:metalloendopeptidase activity"/>
    <property type="evidence" value="ECO:0007669"/>
    <property type="project" value="UniProtKB-EC"/>
</dbReference>
<dbReference type="RefSeq" id="WP_021431595.1">
    <property type="nucleotide sequence ID" value="NZ_CP079737.1"/>
</dbReference>
<dbReference type="MEROPS" id="M09.005"/>
<dbReference type="InterPro" id="IPR013661">
    <property type="entry name" value="Peptidase_M9_N_dom"/>
</dbReference>
<dbReference type="Gene3D" id="2.60.120.380">
    <property type="match status" value="1"/>
</dbReference>
<dbReference type="Gene3D" id="1.10.390.20">
    <property type="match status" value="1"/>
</dbReference>
<dbReference type="AlphaFoldDB" id="Q84IM1"/>
<organism evidence="23">
    <name type="scientific">Paraclostridium bifermentans</name>
    <name type="common">Clostridium bifermentans</name>
    <dbReference type="NCBI Taxonomy" id="1490"/>
    <lineage>
        <taxon>Bacteria</taxon>
        <taxon>Bacillati</taxon>
        <taxon>Bacillota</taxon>
        <taxon>Clostridia</taxon>
        <taxon>Peptostreptococcales</taxon>
        <taxon>Peptostreptococcaceae</taxon>
        <taxon>Paraclostridium</taxon>
    </lineage>
</organism>
<reference evidence="23" key="1">
    <citation type="submission" date="2002-08" db="EMBL/GenBank/DDBJ databases">
        <title>Reiterated domain duplication in clostridial collagenases.</title>
        <authorList>
            <person name="Matsushita O."/>
        </authorList>
    </citation>
    <scope>NUCLEOTIDE SEQUENCE</scope>
    <source>
        <strain evidence="23">JCM 1386</strain>
    </source>
</reference>
<dbReference type="Pfam" id="PF18496">
    <property type="entry name" value="ColG_sub"/>
    <property type="match status" value="1"/>
</dbReference>
<evidence type="ECO:0000256" key="18">
    <source>
        <dbReference type="PIRSR" id="PIRSR602169-1"/>
    </source>
</evidence>
<evidence type="ECO:0000256" key="12">
    <source>
        <dbReference type="ARBA" id="ARBA00022837"/>
    </source>
</evidence>
<evidence type="ECO:0000259" key="20">
    <source>
        <dbReference type="Pfam" id="PF04151"/>
    </source>
</evidence>
<feature type="chain" id="PRO_5038484763" description="microbial collagenase" evidence="19">
    <location>
        <begin position="29"/>
        <end position="883"/>
    </location>
</feature>
<evidence type="ECO:0000256" key="5">
    <source>
        <dbReference type="ARBA" id="ARBA00012653"/>
    </source>
</evidence>
<dbReference type="InterPro" id="IPR041379">
    <property type="entry name" value="ColG_subdomain"/>
</dbReference>
<feature type="domain" description="Collagenase ColG-like catalytic helper subdomain" evidence="22">
    <location>
        <begin position="651"/>
        <end position="765"/>
    </location>
</feature>
<comment type="cofactor">
    <cofactor evidence="2">
        <name>Ca(2+)</name>
        <dbReference type="ChEBI" id="CHEBI:29108"/>
    </cofactor>
</comment>
<keyword evidence="15" id="KW-0865">Zymogen</keyword>
<gene>
    <name evidence="23" type="primary">colA</name>
</gene>
<dbReference type="GO" id="GO:0006508">
    <property type="term" value="P:proteolysis"/>
    <property type="evidence" value="ECO:0007669"/>
    <property type="project" value="UniProtKB-KW"/>
</dbReference>
<keyword evidence="7" id="KW-0645">Protease</keyword>
<evidence type="ECO:0000256" key="11">
    <source>
        <dbReference type="ARBA" id="ARBA00022833"/>
    </source>
</evidence>
<dbReference type="Pfam" id="PF01752">
    <property type="entry name" value="Peptidase_M9"/>
    <property type="match status" value="1"/>
</dbReference>
<evidence type="ECO:0000313" key="23">
    <source>
        <dbReference type="EMBL" id="BAC57541.1"/>
    </source>
</evidence>
<dbReference type="Gene3D" id="3.40.30.160">
    <property type="entry name" value="Collagenase ColT, N-terminal domain"/>
    <property type="match status" value="1"/>
</dbReference>
<feature type="domain" description="Peptidase C-terminal archaeal/bacterial" evidence="20">
    <location>
        <begin position="804"/>
        <end position="870"/>
    </location>
</feature>
<evidence type="ECO:0000256" key="1">
    <source>
        <dbReference type="ARBA" id="ARBA00000424"/>
    </source>
</evidence>
<evidence type="ECO:0000256" key="16">
    <source>
        <dbReference type="ARBA" id="ARBA00034318"/>
    </source>
</evidence>
<evidence type="ECO:0000256" key="6">
    <source>
        <dbReference type="ARBA" id="ARBA00022525"/>
    </source>
</evidence>
<dbReference type="GO" id="GO:0008270">
    <property type="term" value="F:zinc ion binding"/>
    <property type="evidence" value="ECO:0007669"/>
    <property type="project" value="InterPro"/>
</dbReference>
<proteinExistence type="inferred from homology"/>
<dbReference type="GO" id="GO:0005576">
    <property type="term" value="C:extracellular region"/>
    <property type="evidence" value="ECO:0007669"/>
    <property type="project" value="UniProtKB-SubCell"/>
</dbReference>
<feature type="active site" evidence="18">
    <location>
        <position position="502"/>
    </location>
</feature>
<keyword evidence="8" id="KW-0479">Metal-binding</keyword>
<dbReference type="Gene3D" id="3.30.980.50">
    <property type="match status" value="1"/>
</dbReference>
<evidence type="ECO:0000256" key="13">
    <source>
        <dbReference type="ARBA" id="ARBA00023026"/>
    </source>
</evidence>
<dbReference type="PRINTS" id="PR00931">
    <property type="entry name" value="MICOLLPTASE"/>
</dbReference>
<dbReference type="InterPro" id="IPR007280">
    <property type="entry name" value="Peptidase_C_arc/bac"/>
</dbReference>
<evidence type="ECO:0000256" key="8">
    <source>
        <dbReference type="ARBA" id="ARBA00022723"/>
    </source>
</evidence>
<keyword evidence="11" id="KW-0862">Zinc</keyword>
<dbReference type="EMBL" id="AB090331">
    <property type="protein sequence ID" value="BAC57541.1"/>
    <property type="molecule type" value="Genomic_DNA"/>
</dbReference>
<comment type="similarity">
    <text evidence="16">Belongs to the peptidase M9B family. Collagenase subfamily.</text>
</comment>
<evidence type="ECO:0000256" key="4">
    <source>
        <dbReference type="ARBA" id="ARBA00004613"/>
    </source>
</evidence>
<keyword evidence="6" id="KW-0964">Secreted</keyword>
<name>Q84IM1_PARBF</name>
<evidence type="ECO:0000256" key="19">
    <source>
        <dbReference type="SAM" id="SignalP"/>
    </source>
</evidence>
<dbReference type="InterPro" id="IPR002169">
    <property type="entry name" value="Peptidase_M9A/M9B"/>
</dbReference>
<evidence type="ECO:0000256" key="7">
    <source>
        <dbReference type="ARBA" id="ARBA00022670"/>
    </source>
</evidence>
<evidence type="ECO:0000256" key="14">
    <source>
        <dbReference type="ARBA" id="ARBA00023049"/>
    </source>
</evidence>
<accession>Q84IM1</accession>
<comment type="subcellular location">
    <subcellularLocation>
        <location evidence="4">Secreted</location>
    </subcellularLocation>
</comment>
<feature type="domain" description="Peptidase M9 collagenase N-terminal" evidence="21">
    <location>
        <begin position="94"/>
        <end position="275"/>
    </location>
</feature>
<comment type="catalytic activity">
    <reaction evidence="1">
        <text>Digestion of native collagen in the triple helical region at Xaa-|-Gly bonds. With synthetic peptides, a preference is shown for Gly at P3 and P1', Pro and Ala at P2 and P2', and hydroxyproline, Ala or Arg at P3'.</text>
        <dbReference type="EC" id="3.4.24.3"/>
    </reaction>
</comment>
<evidence type="ECO:0000256" key="9">
    <source>
        <dbReference type="ARBA" id="ARBA00022729"/>
    </source>
</evidence>
<evidence type="ECO:0000256" key="17">
    <source>
        <dbReference type="ARBA" id="ARBA00034362"/>
    </source>
</evidence>
<sequence>MKKRHSKFLIFTLALALVLTNLTFISFANTQPPSSSNTPGDINTMPFHISQKIKHDTKENQFKKDLNIEPLGKQDTDTALKSAKSVKLSESATYTYNDLNKLSYKELTDLLVTIDWFQIKDIFVYNEDAYKFYNDEARVNAIIKTLEDRGSTYTATDDKGIPTLVEVLRSGFYLAYYNDSLSHLYDRSYREKCIPAMISIQKNPNFKIGESGQNNVIQSLGMLIGNSACNVEVVNNCVPILNKFNSSLDTNLKDYSKTNAVFQITKGIEYDLNSYLYNSNTTADKSPWFSKVDGYIDAVTNFAILTNVTDDNDWLINAGMYYCAKLSNFHSNSINIQKKLDSCLEIYPYLSIQYFDAVDFISYYFNGKLVDGTVLDINKIREEGKSHYLPNVYTFEDASMVIRTGDKVTKEKVQRLYWASKEVKAQFHRVVGNDNELEKGNPDDVLTMVLYNSPKEYKLNQPLYGYSTDNGGMYIEGDGTFFTYERTPEESIFSLEELFRHEYCHYLQGRYMVPGMWGTGDFYQGKDWRLTWFEEGSAEFFAGSTRDNDVLPRKSQVSGLSTDPAERFSTDKLLHSKYGSWDFYYYGFAFCDYMYNNRLDIFNNLVDNIISNNVSGYDSYIETLSKSATVDQGYQTHMQNLVDKYDSLTVPLVSDDYLATHEAIDLNKISSDIKNIVPLKNVNIAREKGEFFDTFTLTGVYTGDTSKGEAKDWEDMNTKSNEFLNSLEKLPWSGYKTVTNYFVDYKVNSNNKYEFEVVFTGILPKGEVVEGDIKESEPNDNFETANAISLGSLVKGSLNKDDTNDVFSFEIKDPKTIDIVLDNIDNHGLNWLLYKSDDLNNYVTYPSAENNILKNSYDAEPGLYYLYVYSYDSLDSNYTINIK</sequence>
<keyword evidence="10" id="KW-0378">Hydrolase</keyword>